<evidence type="ECO:0000256" key="6">
    <source>
        <dbReference type="ARBA" id="ARBA00023002"/>
    </source>
</evidence>
<dbReference type="HOGENOM" id="CLU_001570_25_0_1"/>
<gene>
    <name evidence="10" type="ORF">AG1IA_01757</name>
</gene>
<dbReference type="PANTHER" id="PTHR24305:SF166">
    <property type="entry name" value="CYTOCHROME P450 12A4, MITOCHONDRIAL-RELATED"/>
    <property type="match status" value="1"/>
</dbReference>
<evidence type="ECO:0000256" key="3">
    <source>
        <dbReference type="ARBA" id="ARBA00010617"/>
    </source>
</evidence>
<keyword evidence="7 9" id="KW-0408">Iron</keyword>
<dbReference type="InterPro" id="IPR001128">
    <property type="entry name" value="Cyt_P450"/>
</dbReference>
<evidence type="ECO:0000256" key="5">
    <source>
        <dbReference type="ARBA" id="ARBA00022723"/>
    </source>
</evidence>
<dbReference type="Proteomes" id="UP000011668">
    <property type="component" value="Unassembled WGS sequence"/>
</dbReference>
<dbReference type="EMBL" id="AFRT01000383">
    <property type="protein sequence ID" value="ELU44205.1"/>
    <property type="molecule type" value="Genomic_DNA"/>
</dbReference>
<dbReference type="SUPFAM" id="SSF48264">
    <property type="entry name" value="Cytochrome P450"/>
    <property type="match status" value="1"/>
</dbReference>
<comment type="cofactor">
    <cofactor evidence="1 9">
        <name>heme</name>
        <dbReference type="ChEBI" id="CHEBI:30413"/>
    </cofactor>
</comment>
<dbReference type="AlphaFoldDB" id="L8X1V4"/>
<dbReference type="InterPro" id="IPR050121">
    <property type="entry name" value="Cytochrome_P450_monoxygenase"/>
</dbReference>
<organism evidence="10 11">
    <name type="scientific">Thanatephorus cucumeris (strain AG1-IA)</name>
    <name type="common">Rice sheath blight fungus</name>
    <name type="synonym">Rhizoctonia solani</name>
    <dbReference type="NCBI Taxonomy" id="983506"/>
    <lineage>
        <taxon>Eukaryota</taxon>
        <taxon>Fungi</taxon>
        <taxon>Dikarya</taxon>
        <taxon>Basidiomycota</taxon>
        <taxon>Agaricomycotina</taxon>
        <taxon>Agaricomycetes</taxon>
        <taxon>Cantharellales</taxon>
        <taxon>Ceratobasidiaceae</taxon>
        <taxon>Rhizoctonia</taxon>
        <taxon>Rhizoctonia solani AG-1</taxon>
    </lineage>
</organism>
<reference evidence="10 11" key="1">
    <citation type="journal article" date="2013" name="Nat. Commun.">
        <title>The evolution and pathogenic mechanisms of the rice sheath blight pathogen.</title>
        <authorList>
            <person name="Zheng A."/>
            <person name="Lin R."/>
            <person name="Xu L."/>
            <person name="Qin P."/>
            <person name="Tang C."/>
            <person name="Ai P."/>
            <person name="Zhang D."/>
            <person name="Liu Y."/>
            <person name="Sun Z."/>
            <person name="Feng H."/>
            <person name="Wang Y."/>
            <person name="Chen Y."/>
            <person name="Liang X."/>
            <person name="Fu R."/>
            <person name="Li Q."/>
            <person name="Zhang J."/>
            <person name="Yu X."/>
            <person name="Xie Z."/>
            <person name="Ding L."/>
            <person name="Guan P."/>
            <person name="Tang J."/>
            <person name="Liang Y."/>
            <person name="Wang S."/>
            <person name="Deng Q."/>
            <person name="Li S."/>
            <person name="Zhu J."/>
            <person name="Wang L."/>
            <person name="Liu H."/>
            <person name="Li P."/>
        </authorList>
    </citation>
    <scope>NUCLEOTIDE SEQUENCE [LARGE SCALE GENOMIC DNA]</scope>
    <source>
        <strain evidence="11">AG-1 IA</strain>
    </source>
</reference>
<evidence type="ECO:0000256" key="1">
    <source>
        <dbReference type="ARBA" id="ARBA00001971"/>
    </source>
</evidence>
<keyword evidence="6" id="KW-0560">Oxidoreductase</keyword>
<dbReference type="OrthoDB" id="1470350at2759"/>
<dbReference type="GO" id="GO:0016705">
    <property type="term" value="F:oxidoreductase activity, acting on paired donors, with incorporation or reduction of molecular oxygen"/>
    <property type="evidence" value="ECO:0007669"/>
    <property type="project" value="InterPro"/>
</dbReference>
<dbReference type="Pfam" id="PF00067">
    <property type="entry name" value="p450"/>
    <property type="match status" value="2"/>
</dbReference>
<feature type="binding site" description="axial binding residue" evidence="9">
    <location>
        <position position="440"/>
    </location>
    <ligand>
        <name>heme</name>
        <dbReference type="ChEBI" id="CHEBI:30413"/>
    </ligand>
    <ligandPart>
        <name>Fe</name>
        <dbReference type="ChEBI" id="CHEBI:18248"/>
    </ligandPart>
</feature>
<protein>
    <submittedName>
        <fullName evidence="10">Cytochrome P450 domain-containing protein</fullName>
    </submittedName>
</protein>
<evidence type="ECO:0000256" key="4">
    <source>
        <dbReference type="ARBA" id="ARBA00022617"/>
    </source>
</evidence>
<dbReference type="GO" id="GO:0005506">
    <property type="term" value="F:iron ion binding"/>
    <property type="evidence" value="ECO:0007669"/>
    <property type="project" value="InterPro"/>
</dbReference>
<evidence type="ECO:0000256" key="9">
    <source>
        <dbReference type="PIRSR" id="PIRSR602401-1"/>
    </source>
</evidence>
<dbReference type="GO" id="GO:0020037">
    <property type="term" value="F:heme binding"/>
    <property type="evidence" value="ECO:0007669"/>
    <property type="project" value="InterPro"/>
</dbReference>
<keyword evidence="8" id="KW-0503">Monooxygenase</keyword>
<name>L8X1V4_THACA</name>
<dbReference type="GO" id="GO:0004497">
    <property type="term" value="F:monooxygenase activity"/>
    <property type="evidence" value="ECO:0007669"/>
    <property type="project" value="UniProtKB-KW"/>
</dbReference>
<dbReference type="InterPro" id="IPR036396">
    <property type="entry name" value="Cyt_P450_sf"/>
</dbReference>
<sequence length="506" mass="57224">MFPDYPKQKLGDPHAGFRPYADAGSTVLATIPLETLKPAIWFSNAEACRQILDLHETRFRKDMKGVSHMIKAEGALWKKHRRAVRANSLVQKAYGLVWDESGRTLDEWFDTIQNSEEPEVEVDTVASLSKVTLNIISSVGFGEHFPWNNPKQTESNRLPLSTSVVEAVPLTVLRALLPSWAYRLPFQSFAKTKLAFEEMERNFAEIIKATSTDILDGSHKRGAEQGDILRGLIQANETANDEQRLSDREVLADIYVSNSGYFSLAPANFDIRGIDSLARWTCTSHTVAFITAIFALYPDIHARVRKEADDIWPGAHTDPTKRKRSVYKDDFPRLAYTQAVFHEALRHFPPVSVFPRIVGEDTILPGTKRGTSKSTDYEFNESFDVPLSIGDLVVPDVYALHMNRESEGTPLNADFNPTRFLTPDWPKHAFMPFASGPRACLGRGFATAEAARIIATLAQDWDLRCINDLINIPWEARKERLLQWRQEVTMTPVDIKLMFKKRTGDM</sequence>
<keyword evidence="5 9" id="KW-0479">Metal-binding</keyword>
<proteinExistence type="inferred from homology"/>
<comment type="similarity">
    <text evidence="3">Belongs to the cytochrome P450 family.</text>
</comment>
<keyword evidence="11" id="KW-1185">Reference proteome</keyword>
<dbReference type="Gene3D" id="1.10.630.10">
    <property type="entry name" value="Cytochrome P450"/>
    <property type="match status" value="1"/>
</dbReference>
<evidence type="ECO:0000256" key="8">
    <source>
        <dbReference type="ARBA" id="ARBA00023033"/>
    </source>
</evidence>
<dbReference type="InterPro" id="IPR002401">
    <property type="entry name" value="Cyt_P450_E_grp-I"/>
</dbReference>
<keyword evidence="4 9" id="KW-0349">Heme</keyword>
<evidence type="ECO:0000313" key="11">
    <source>
        <dbReference type="Proteomes" id="UP000011668"/>
    </source>
</evidence>
<dbReference type="OMA" id="NEVWIAD"/>
<dbReference type="STRING" id="983506.L8X1V4"/>
<dbReference type="PRINTS" id="PR00463">
    <property type="entry name" value="EP450I"/>
</dbReference>
<evidence type="ECO:0000313" key="10">
    <source>
        <dbReference type="EMBL" id="ELU44205.1"/>
    </source>
</evidence>
<evidence type="ECO:0000256" key="2">
    <source>
        <dbReference type="ARBA" id="ARBA00005179"/>
    </source>
</evidence>
<comment type="pathway">
    <text evidence="2">Secondary metabolite biosynthesis.</text>
</comment>
<accession>L8X1V4</accession>
<comment type="caution">
    <text evidence="10">The sequence shown here is derived from an EMBL/GenBank/DDBJ whole genome shotgun (WGS) entry which is preliminary data.</text>
</comment>
<evidence type="ECO:0000256" key="7">
    <source>
        <dbReference type="ARBA" id="ARBA00023004"/>
    </source>
</evidence>
<dbReference type="PANTHER" id="PTHR24305">
    <property type="entry name" value="CYTOCHROME P450"/>
    <property type="match status" value="1"/>
</dbReference>
<dbReference type="PRINTS" id="PR00385">
    <property type="entry name" value="P450"/>
</dbReference>